<dbReference type="PANTHER" id="PTHR48005:SF16">
    <property type="entry name" value="MDIS1-INTERACTING RECEPTOR LIKE KINASE 2-LIKE ISOFORM X1"/>
    <property type="match status" value="1"/>
</dbReference>
<comment type="caution">
    <text evidence="10">The sequence shown here is derived from an EMBL/GenBank/DDBJ whole genome shotgun (WGS) entry which is preliminary data.</text>
</comment>
<evidence type="ECO:0000256" key="1">
    <source>
        <dbReference type="ARBA" id="ARBA00012513"/>
    </source>
</evidence>
<proteinExistence type="predicted"/>
<dbReference type="SUPFAM" id="SSF56112">
    <property type="entry name" value="Protein kinase-like (PK-like)"/>
    <property type="match status" value="1"/>
</dbReference>
<dbReference type="EMBL" id="PKMF04000898">
    <property type="protein sequence ID" value="KAK7817142.1"/>
    <property type="molecule type" value="Genomic_DNA"/>
</dbReference>
<keyword evidence="4" id="KW-0547">Nucleotide-binding</keyword>
<dbReference type="Proteomes" id="UP000237347">
    <property type="component" value="Unassembled WGS sequence"/>
</dbReference>
<keyword evidence="10" id="KW-0675">Receptor</keyword>
<dbReference type="PANTHER" id="PTHR48005">
    <property type="entry name" value="LEUCINE RICH REPEAT KINASE 2"/>
    <property type="match status" value="1"/>
</dbReference>
<reference evidence="10 11" key="1">
    <citation type="journal article" date="2018" name="Sci. Data">
        <title>The draft genome sequence of cork oak.</title>
        <authorList>
            <person name="Ramos A.M."/>
            <person name="Usie A."/>
            <person name="Barbosa P."/>
            <person name="Barros P.M."/>
            <person name="Capote T."/>
            <person name="Chaves I."/>
            <person name="Simoes F."/>
            <person name="Abreu I."/>
            <person name="Carrasquinho I."/>
            <person name="Faro C."/>
            <person name="Guimaraes J.B."/>
            <person name="Mendonca D."/>
            <person name="Nobrega F."/>
            <person name="Rodrigues L."/>
            <person name="Saibo N.J.M."/>
            <person name="Varela M.C."/>
            <person name="Egas C."/>
            <person name="Matos J."/>
            <person name="Miguel C.M."/>
            <person name="Oliveira M.M."/>
            <person name="Ricardo C.P."/>
            <person name="Goncalves S."/>
        </authorList>
    </citation>
    <scope>NUCLEOTIDE SEQUENCE [LARGE SCALE GENOMIC DNA]</scope>
    <source>
        <strain evidence="11">cv. HL8</strain>
    </source>
</reference>
<dbReference type="InterPro" id="IPR001245">
    <property type="entry name" value="Ser-Thr/Tyr_kinase_cat_dom"/>
</dbReference>
<evidence type="ECO:0000313" key="11">
    <source>
        <dbReference type="Proteomes" id="UP000237347"/>
    </source>
</evidence>
<dbReference type="InterPro" id="IPR011009">
    <property type="entry name" value="Kinase-like_dom_sf"/>
</dbReference>
<evidence type="ECO:0000256" key="5">
    <source>
        <dbReference type="ARBA" id="ARBA00022777"/>
    </source>
</evidence>
<gene>
    <name evidence="10" type="primary">MIK2_34</name>
    <name evidence="10" type="ORF">CFP56_043232</name>
</gene>
<sequence length="128" mass="14916">MKNLHRNIVKLHGYCLHKRCMFLVYEFMEKGSLFCALSNDVEAVELDWAKRANIIKVIAHALSYMHHECIPTIDHRDICSNNILLNFELEAFVSDFGMTRLLDLNSSNQTSIDRTYELAYTMNVTEKE</sequence>
<evidence type="ECO:0000256" key="4">
    <source>
        <dbReference type="ARBA" id="ARBA00022741"/>
    </source>
</evidence>
<keyword evidence="3" id="KW-0808">Transferase</keyword>
<dbReference type="AlphaFoldDB" id="A0AAW0IS18"/>
<dbReference type="InterPro" id="IPR000719">
    <property type="entry name" value="Prot_kinase_dom"/>
</dbReference>
<evidence type="ECO:0000256" key="3">
    <source>
        <dbReference type="ARBA" id="ARBA00022679"/>
    </source>
</evidence>
<dbReference type="InterPro" id="IPR008266">
    <property type="entry name" value="Tyr_kinase_AS"/>
</dbReference>
<evidence type="ECO:0000256" key="2">
    <source>
        <dbReference type="ARBA" id="ARBA00022527"/>
    </source>
</evidence>
<dbReference type="GO" id="GO:0005524">
    <property type="term" value="F:ATP binding"/>
    <property type="evidence" value="ECO:0007669"/>
    <property type="project" value="UniProtKB-KW"/>
</dbReference>
<dbReference type="PROSITE" id="PS50011">
    <property type="entry name" value="PROTEIN_KINASE_DOM"/>
    <property type="match status" value="1"/>
</dbReference>
<organism evidence="10 11">
    <name type="scientific">Quercus suber</name>
    <name type="common">Cork oak</name>
    <dbReference type="NCBI Taxonomy" id="58331"/>
    <lineage>
        <taxon>Eukaryota</taxon>
        <taxon>Viridiplantae</taxon>
        <taxon>Streptophyta</taxon>
        <taxon>Embryophyta</taxon>
        <taxon>Tracheophyta</taxon>
        <taxon>Spermatophyta</taxon>
        <taxon>Magnoliopsida</taxon>
        <taxon>eudicotyledons</taxon>
        <taxon>Gunneridae</taxon>
        <taxon>Pentapetalae</taxon>
        <taxon>rosids</taxon>
        <taxon>fabids</taxon>
        <taxon>Fagales</taxon>
        <taxon>Fagaceae</taxon>
        <taxon>Quercus</taxon>
    </lineage>
</organism>
<keyword evidence="6" id="KW-0067">ATP-binding</keyword>
<evidence type="ECO:0000256" key="7">
    <source>
        <dbReference type="ARBA" id="ARBA00047899"/>
    </source>
</evidence>
<comment type="catalytic activity">
    <reaction evidence="8">
        <text>L-seryl-[protein] + ATP = O-phospho-L-seryl-[protein] + ADP + H(+)</text>
        <dbReference type="Rhea" id="RHEA:17989"/>
        <dbReference type="Rhea" id="RHEA-COMP:9863"/>
        <dbReference type="Rhea" id="RHEA-COMP:11604"/>
        <dbReference type="ChEBI" id="CHEBI:15378"/>
        <dbReference type="ChEBI" id="CHEBI:29999"/>
        <dbReference type="ChEBI" id="CHEBI:30616"/>
        <dbReference type="ChEBI" id="CHEBI:83421"/>
        <dbReference type="ChEBI" id="CHEBI:456216"/>
        <dbReference type="EC" id="2.7.11.1"/>
    </reaction>
</comment>
<dbReference type="Pfam" id="PF07714">
    <property type="entry name" value="PK_Tyr_Ser-Thr"/>
    <property type="match status" value="1"/>
</dbReference>
<accession>A0AAW0IS18</accession>
<protein>
    <recommendedName>
        <fullName evidence="1">non-specific serine/threonine protein kinase</fullName>
        <ecNumber evidence="1">2.7.11.1</ecNumber>
    </recommendedName>
</protein>
<keyword evidence="5 10" id="KW-0418">Kinase</keyword>
<dbReference type="EC" id="2.7.11.1" evidence="1"/>
<dbReference type="GO" id="GO:0004674">
    <property type="term" value="F:protein serine/threonine kinase activity"/>
    <property type="evidence" value="ECO:0007669"/>
    <property type="project" value="UniProtKB-KW"/>
</dbReference>
<dbReference type="PROSITE" id="PS00109">
    <property type="entry name" value="PROTEIN_KINASE_TYR"/>
    <property type="match status" value="1"/>
</dbReference>
<evidence type="ECO:0000256" key="6">
    <source>
        <dbReference type="ARBA" id="ARBA00022840"/>
    </source>
</evidence>
<evidence type="ECO:0000313" key="10">
    <source>
        <dbReference type="EMBL" id="KAK7817142.1"/>
    </source>
</evidence>
<dbReference type="InterPro" id="IPR051420">
    <property type="entry name" value="Ser_Thr_Kinases_DiverseReg"/>
</dbReference>
<keyword evidence="2" id="KW-0723">Serine/threonine-protein kinase</keyword>
<feature type="domain" description="Protein kinase" evidence="9">
    <location>
        <begin position="1"/>
        <end position="128"/>
    </location>
</feature>
<comment type="catalytic activity">
    <reaction evidence="7">
        <text>L-threonyl-[protein] + ATP = O-phospho-L-threonyl-[protein] + ADP + H(+)</text>
        <dbReference type="Rhea" id="RHEA:46608"/>
        <dbReference type="Rhea" id="RHEA-COMP:11060"/>
        <dbReference type="Rhea" id="RHEA-COMP:11605"/>
        <dbReference type="ChEBI" id="CHEBI:15378"/>
        <dbReference type="ChEBI" id="CHEBI:30013"/>
        <dbReference type="ChEBI" id="CHEBI:30616"/>
        <dbReference type="ChEBI" id="CHEBI:61977"/>
        <dbReference type="ChEBI" id="CHEBI:456216"/>
        <dbReference type="EC" id="2.7.11.1"/>
    </reaction>
</comment>
<name>A0AAW0IS18_QUESU</name>
<evidence type="ECO:0000259" key="9">
    <source>
        <dbReference type="PROSITE" id="PS50011"/>
    </source>
</evidence>
<dbReference type="Gene3D" id="1.10.510.10">
    <property type="entry name" value="Transferase(Phosphotransferase) domain 1"/>
    <property type="match status" value="1"/>
</dbReference>
<evidence type="ECO:0000256" key="8">
    <source>
        <dbReference type="ARBA" id="ARBA00048679"/>
    </source>
</evidence>
<keyword evidence="11" id="KW-1185">Reference proteome</keyword>